<sequence length="66" mass="7645">MEQWEYATFKYKTGGFLGGKIDSEEFESELNRYGSDGWELVSCFDTAMSQGASRDIIVIFKRRKSF</sequence>
<reference evidence="1 2" key="1">
    <citation type="submission" date="2020-08" db="EMBL/GenBank/DDBJ databases">
        <title>Cohnella phylogeny.</title>
        <authorList>
            <person name="Dunlap C."/>
        </authorList>
    </citation>
    <scope>NUCLEOTIDE SEQUENCE [LARGE SCALE GENOMIC DNA]</scope>
    <source>
        <strain evidence="1 2">DSM 25241</strain>
    </source>
</reference>
<organism evidence="1 2">
    <name type="scientific">Cohnella thailandensis</name>
    <dbReference type="NCBI Taxonomy" id="557557"/>
    <lineage>
        <taxon>Bacteria</taxon>
        <taxon>Bacillati</taxon>
        <taxon>Bacillota</taxon>
        <taxon>Bacilli</taxon>
        <taxon>Bacillales</taxon>
        <taxon>Paenibacillaceae</taxon>
        <taxon>Cohnella</taxon>
    </lineage>
</organism>
<evidence type="ECO:0000313" key="2">
    <source>
        <dbReference type="Proteomes" id="UP000535838"/>
    </source>
</evidence>
<name>A0A841T8N6_9BACL</name>
<dbReference type="EMBL" id="JACJVQ010000032">
    <property type="protein sequence ID" value="MBB6638420.1"/>
    <property type="molecule type" value="Genomic_DNA"/>
</dbReference>
<protein>
    <submittedName>
        <fullName evidence="1">DUF4177 domain-containing protein</fullName>
    </submittedName>
</protein>
<dbReference type="RefSeq" id="WP_185123615.1">
    <property type="nucleotide sequence ID" value="NZ_JACJVQ010000032.1"/>
</dbReference>
<comment type="caution">
    <text evidence="1">The sequence shown here is derived from an EMBL/GenBank/DDBJ whole genome shotgun (WGS) entry which is preliminary data.</text>
</comment>
<dbReference type="Pfam" id="PF13783">
    <property type="entry name" value="DUF4177"/>
    <property type="match status" value="1"/>
</dbReference>
<accession>A0A841T8N6</accession>
<evidence type="ECO:0000313" key="1">
    <source>
        <dbReference type="EMBL" id="MBB6638420.1"/>
    </source>
</evidence>
<proteinExistence type="predicted"/>
<dbReference type="InterPro" id="IPR025234">
    <property type="entry name" value="YjzH-like"/>
</dbReference>
<dbReference type="Proteomes" id="UP000535838">
    <property type="component" value="Unassembled WGS sequence"/>
</dbReference>
<dbReference type="AlphaFoldDB" id="A0A841T8N6"/>
<keyword evidence="2" id="KW-1185">Reference proteome</keyword>
<gene>
    <name evidence="1" type="ORF">H7B67_30170</name>
</gene>